<gene>
    <name evidence="1" type="ORF">ZIOFF_010993</name>
</gene>
<keyword evidence="2" id="KW-1185">Reference proteome</keyword>
<sequence length="325" mass="37312">MLAAMTSELQKQYEHLDAYDIVYHLCELFDEQARSERLVGQQFLLVLTPVIDRRMFRSRGNSRVLRFGKDSDFIFAGRELYQLYVIGGAINSGLQSRPHILIQQQLYLGVGSVITNVISWRWISDHDCDFEIIRDWIYAVDHLLCPSDTSSHRKAVPSSSAMLRDGRPLLIVGTSQGVADGHHFSSHKKLAAIANLGFPTAGFRWIFCEFQLEFQRGIRLVGQQFLLVLTPIIDRRMFRSRGNSRVLRFGKDSDFIFAGRELYQLYVIGGAINSGQQSRPHILIQQQLYLGVGSVITTVISWRWISDHDYAFEIIRDWIYAVDHV</sequence>
<accession>A0A8J5HJY8</accession>
<proteinExistence type="predicted"/>
<dbReference type="EMBL" id="JACMSC010000003">
    <property type="protein sequence ID" value="KAG6528808.1"/>
    <property type="molecule type" value="Genomic_DNA"/>
</dbReference>
<organism evidence="1 2">
    <name type="scientific">Zingiber officinale</name>
    <name type="common">Ginger</name>
    <name type="synonym">Amomum zingiber</name>
    <dbReference type="NCBI Taxonomy" id="94328"/>
    <lineage>
        <taxon>Eukaryota</taxon>
        <taxon>Viridiplantae</taxon>
        <taxon>Streptophyta</taxon>
        <taxon>Embryophyta</taxon>
        <taxon>Tracheophyta</taxon>
        <taxon>Spermatophyta</taxon>
        <taxon>Magnoliopsida</taxon>
        <taxon>Liliopsida</taxon>
        <taxon>Zingiberales</taxon>
        <taxon>Zingiberaceae</taxon>
        <taxon>Zingiber</taxon>
    </lineage>
</organism>
<evidence type="ECO:0000313" key="1">
    <source>
        <dbReference type="EMBL" id="KAG6528808.1"/>
    </source>
</evidence>
<dbReference type="AlphaFoldDB" id="A0A8J5HJY8"/>
<protein>
    <submittedName>
        <fullName evidence="1">Uncharacterized protein</fullName>
    </submittedName>
</protein>
<name>A0A8J5HJY8_ZINOF</name>
<dbReference type="Proteomes" id="UP000734854">
    <property type="component" value="Unassembled WGS sequence"/>
</dbReference>
<evidence type="ECO:0000313" key="2">
    <source>
        <dbReference type="Proteomes" id="UP000734854"/>
    </source>
</evidence>
<reference evidence="1 2" key="1">
    <citation type="submission" date="2020-08" db="EMBL/GenBank/DDBJ databases">
        <title>Plant Genome Project.</title>
        <authorList>
            <person name="Zhang R.-G."/>
        </authorList>
    </citation>
    <scope>NUCLEOTIDE SEQUENCE [LARGE SCALE GENOMIC DNA]</scope>
    <source>
        <tissue evidence="1">Rhizome</tissue>
    </source>
</reference>
<comment type="caution">
    <text evidence="1">The sequence shown here is derived from an EMBL/GenBank/DDBJ whole genome shotgun (WGS) entry which is preliminary data.</text>
</comment>